<dbReference type="Pfam" id="PF14527">
    <property type="entry name" value="LAGLIDADG_WhiA"/>
    <property type="match status" value="1"/>
</dbReference>
<sequence>MSFSVDTKNELARLEPEKKCCMLAEIAGFIRMCGSIRLAGGGKFNIIITTENPAVARHFKKIIKDYFDVDANLEIGQGTTLKKGHVYLLNIGPEERSEQILRETGILMVREGMNFISDGIYEGLIKTKCCRKSYLRGVFLGSGTISDPEKSYHMEFVCSTQTLSNDVKKLINSFVDLHAKQVQRKKSYVVYVKESEQIADILNILKAHGQLLKLEDIRIMKEMRNKTNRINNCDSANLDKTLNASEKQVEAIKWIDQKKGLDFLNDKLKEVAFLRLENPDATLQELADMMEPPLKKSGVNHRLKKIEDIAEKLI</sequence>
<dbReference type="GO" id="GO:0003677">
    <property type="term" value="F:DNA binding"/>
    <property type="evidence" value="ECO:0007669"/>
    <property type="project" value="UniProtKB-UniRule"/>
</dbReference>
<evidence type="ECO:0000313" key="9">
    <source>
        <dbReference type="Proteomes" id="UP000287601"/>
    </source>
</evidence>
<dbReference type="InterPro" id="IPR003802">
    <property type="entry name" value="Sporulation_regulator_WhiA"/>
</dbReference>
<keyword evidence="1 4" id="KW-0132">Cell division</keyword>
<evidence type="ECO:0000259" key="6">
    <source>
        <dbReference type="Pfam" id="PF10298"/>
    </source>
</evidence>
<dbReference type="InterPro" id="IPR039518">
    <property type="entry name" value="WhiA_LAGLIDADG_dom"/>
</dbReference>
<dbReference type="Pfam" id="PF10298">
    <property type="entry name" value="WhiA_N"/>
    <property type="match status" value="1"/>
</dbReference>
<dbReference type="InterPro" id="IPR018478">
    <property type="entry name" value="Sporu_reg_WhiA_N_dom"/>
</dbReference>
<dbReference type="OrthoDB" id="401278at2"/>
<dbReference type="HAMAP" id="MF_01420">
    <property type="entry name" value="HTH_type_WhiA"/>
    <property type="match status" value="1"/>
</dbReference>
<comment type="similarity">
    <text evidence="4">Belongs to the WhiA family.</text>
</comment>
<comment type="function">
    <text evidence="4">Involved in cell division and chromosome segregation.</text>
</comment>
<evidence type="ECO:0000313" key="8">
    <source>
        <dbReference type="EMBL" id="QAT42548.1"/>
    </source>
</evidence>
<protein>
    <recommendedName>
        <fullName evidence="4">Probable cell division protein WhiA</fullName>
    </recommendedName>
</protein>
<accession>A0A410PUJ1</accession>
<reference evidence="8 9" key="1">
    <citation type="submission" date="2019-01" db="EMBL/GenBank/DDBJ databases">
        <title>Draft genomes of a novel of Aminipila strains.</title>
        <authorList>
            <person name="Ma S."/>
        </authorList>
    </citation>
    <scope>NUCLEOTIDE SEQUENCE [LARGE SCALE GENOMIC DNA]</scope>
    <source>
        <strain evidence="9">JN-39</strain>
    </source>
</reference>
<keyword evidence="2 4" id="KW-0238">DNA-binding</keyword>
<dbReference type="GO" id="GO:0043937">
    <property type="term" value="P:regulation of sporulation"/>
    <property type="evidence" value="ECO:0007669"/>
    <property type="project" value="InterPro"/>
</dbReference>
<dbReference type="PANTHER" id="PTHR37307:SF1">
    <property type="entry name" value="CELL DIVISION PROTEIN WHIA-RELATED"/>
    <property type="match status" value="1"/>
</dbReference>
<evidence type="ECO:0000256" key="4">
    <source>
        <dbReference type="HAMAP-Rule" id="MF_01420"/>
    </source>
</evidence>
<dbReference type="RefSeq" id="WP_128745198.1">
    <property type="nucleotide sequence ID" value="NZ_CP035281.1"/>
</dbReference>
<feature type="domain" description="WhiA LAGLIDADG-like" evidence="7">
    <location>
        <begin position="132"/>
        <end position="224"/>
    </location>
</feature>
<evidence type="ECO:0000256" key="3">
    <source>
        <dbReference type="ARBA" id="ARBA00023306"/>
    </source>
</evidence>
<dbReference type="AlphaFoldDB" id="A0A410PUJ1"/>
<evidence type="ECO:0000259" key="5">
    <source>
        <dbReference type="Pfam" id="PF02650"/>
    </source>
</evidence>
<name>A0A410PUJ1_9FIRM</name>
<organism evidence="8 9">
    <name type="scientific">Aminipila luticellarii</name>
    <dbReference type="NCBI Taxonomy" id="2507160"/>
    <lineage>
        <taxon>Bacteria</taxon>
        <taxon>Bacillati</taxon>
        <taxon>Bacillota</taxon>
        <taxon>Clostridia</taxon>
        <taxon>Peptostreptococcales</taxon>
        <taxon>Anaerovoracaceae</taxon>
        <taxon>Aminipila</taxon>
    </lineage>
</organism>
<gene>
    <name evidence="4 8" type="primary">whiA</name>
    <name evidence="8" type="ORF">EQM06_04545</name>
</gene>
<dbReference type="Proteomes" id="UP000287601">
    <property type="component" value="Chromosome"/>
</dbReference>
<dbReference type="Pfam" id="PF02650">
    <property type="entry name" value="HTH_WhiA"/>
    <property type="match status" value="1"/>
</dbReference>
<evidence type="ECO:0000259" key="7">
    <source>
        <dbReference type="Pfam" id="PF14527"/>
    </source>
</evidence>
<evidence type="ECO:0000256" key="1">
    <source>
        <dbReference type="ARBA" id="ARBA00022618"/>
    </source>
</evidence>
<dbReference type="InterPro" id="IPR027434">
    <property type="entry name" value="Homing_endonucl"/>
</dbReference>
<proteinExistence type="inferred from homology"/>
<evidence type="ECO:0000256" key="2">
    <source>
        <dbReference type="ARBA" id="ARBA00023125"/>
    </source>
</evidence>
<feature type="domain" description="Sporulation transcription regulator WhiA N-terminal" evidence="6">
    <location>
        <begin position="19"/>
        <end position="107"/>
    </location>
</feature>
<dbReference type="Gene3D" id="3.10.28.10">
    <property type="entry name" value="Homing endonucleases"/>
    <property type="match status" value="1"/>
</dbReference>
<dbReference type="PANTHER" id="PTHR37307">
    <property type="entry name" value="CELL DIVISION PROTEIN WHIA-RELATED"/>
    <property type="match status" value="1"/>
</dbReference>
<keyword evidence="9" id="KW-1185">Reference proteome</keyword>
<dbReference type="GO" id="GO:0051301">
    <property type="term" value="P:cell division"/>
    <property type="evidence" value="ECO:0007669"/>
    <property type="project" value="UniProtKB-UniRule"/>
</dbReference>
<dbReference type="InterPro" id="IPR023054">
    <property type="entry name" value="Sporulation_regulator_WhiA_C"/>
</dbReference>
<dbReference type="NCBIfam" id="TIGR00647">
    <property type="entry name" value="DNA_bind_WhiA"/>
    <property type="match status" value="1"/>
</dbReference>
<dbReference type="SUPFAM" id="SSF55608">
    <property type="entry name" value="Homing endonucleases"/>
    <property type="match status" value="1"/>
</dbReference>
<dbReference type="KEGG" id="amij:EQM06_04545"/>
<dbReference type="EMBL" id="CP035281">
    <property type="protein sequence ID" value="QAT42548.1"/>
    <property type="molecule type" value="Genomic_DNA"/>
</dbReference>
<feature type="domain" description="Sporulation regulator WhiA C-terminal" evidence="5">
    <location>
        <begin position="228"/>
        <end position="310"/>
    </location>
</feature>
<keyword evidence="3 4" id="KW-0131">Cell cycle</keyword>